<keyword evidence="5" id="KW-0238">DNA-binding</keyword>
<dbReference type="PANTHER" id="PTHR31973:SF189">
    <property type="entry name" value="TRANSPOSASE, MUDR, PLANT, MULE TRANSPOSASE DOMAIN PROTEIN-RELATED"/>
    <property type="match status" value="1"/>
</dbReference>
<keyword evidence="4" id="KW-0862">Zinc</keyword>
<dbReference type="SMART" id="SM00575">
    <property type="entry name" value="ZnF_PMZ"/>
    <property type="match status" value="1"/>
</dbReference>
<dbReference type="GO" id="GO:0004803">
    <property type="term" value="F:transposase activity"/>
    <property type="evidence" value="ECO:0007669"/>
    <property type="project" value="InterPro"/>
</dbReference>
<keyword evidence="2" id="KW-0479">Metal-binding</keyword>
<dbReference type="InterPro" id="IPR006564">
    <property type="entry name" value="Znf_PMZ"/>
</dbReference>
<keyword evidence="3 7" id="KW-0863">Zinc-finger</keyword>
<evidence type="ECO:0000256" key="6">
    <source>
        <dbReference type="ARBA" id="ARBA00023172"/>
    </source>
</evidence>
<dbReference type="Pfam" id="PF10551">
    <property type="entry name" value="MULE"/>
    <property type="match status" value="1"/>
</dbReference>
<dbReference type="GeneID" id="107470697"/>
<keyword evidence="10" id="KW-1185">Reference proteome</keyword>
<evidence type="ECO:0000256" key="7">
    <source>
        <dbReference type="PROSITE-ProRule" id="PRU00325"/>
    </source>
</evidence>
<sequence length="343" mass="39897">MSLDANNHVFVIAYAVTRAENTENWMWFLTRLQDDLGDHQVRGWNLMSDQQKGLMRAAKEVMPYAHHRNCVLHIWKNLQQKFNNKQVKGLLWHAAKCTTQVQFKASMEKFKSECHGGWEYMNQFDPTAWCKAYFSHGPKNDSLTNNMCEVWNSMIVEAREKPILTICEEIRCTIMKKMAKHKRILGRCTGKLALVQQWRLDRHIKPQSHKWNAQWSGDNNKVLFEVTRRKHKLGVNLQQHTCTCNAWQLIGMPCVHTVAAISKLRIKASEDFVSPYLTMDAVRKTYDLCVNPVNSEKFWEKTDHPKPQPPRIVRPAGRPKKRRTESGAPPPPPVIGDKVRRTF</sequence>
<accession>A0A6P4C6R0</accession>
<dbReference type="AlphaFoldDB" id="A0A6P4C6R0"/>
<evidence type="ECO:0000256" key="4">
    <source>
        <dbReference type="ARBA" id="ARBA00022833"/>
    </source>
</evidence>
<dbReference type="GO" id="GO:0006313">
    <property type="term" value="P:DNA transposition"/>
    <property type="evidence" value="ECO:0007669"/>
    <property type="project" value="InterPro"/>
</dbReference>
<dbReference type="InterPro" id="IPR007527">
    <property type="entry name" value="Znf_SWIM"/>
</dbReference>
<protein>
    <submittedName>
        <fullName evidence="11">Uncharacterized protein LOC107470697</fullName>
    </submittedName>
</protein>
<evidence type="ECO:0000256" key="1">
    <source>
        <dbReference type="ARBA" id="ARBA00022578"/>
    </source>
</evidence>
<dbReference type="InterPro" id="IPR018289">
    <property type="entry name" value="MULE_transposase_dom"/>
</dbReference>
<organism evidence="10 11">
    <name type="scientific">Arachis duranensis</name>
    <name type="common">Wild peanut</name>
    <dbReference type="NCBI Taxonomy" id="130453"/>
    <lineage>
        <taxon>Eukaryota</taxon>
        <taxon>Viridiplantae</taxon>
        <taxon>Streptophyta</taxon>
        <taxon>Embryophyta</taxon>
        <taxon>Tracheophyta</taxon>
        <taxon>Spermatophyta</taxon>
        <taxon>Magnoliopsida</taxon>
        <taxon>eudicotyledons</taxon>
        <taxon>Gunneridae</taxon>
        <taxon>Pentapetalae</taxon>
        <taxon>rosids</taxon>
        <taxon>fabids</taxon>
        <taxon>Fabales</taxon>
        <taxon>Fabaceae</taxon>
        <taxon>Papilionoideae</taxon>
        <taxon>50 kb inversion clade</taxon>
        <taxon>dalbergioids sensu lato</taxon>
        <taxon>Dalbergieae</taxon>
        <taxon>Pterocarpus clade</taxon>
        <taxon>Arachis</taxon>
    </lineage>
</organism>
<dbReference type="PROSITE" id="PS01007">
    <property type="entry name" value="TRANSPOSASE_MUTATOR"/>
    <property type="match status" value="1"/>
</dbReference>
<dbReference type="Pfam" id="PF04434">
    <property type="entry name" value="SWIM"/>
    <property type="match status" value="1"/>
</dbReference>
<feature type="domain" description="SWIM-type" evidence="9">
    <location>
        <begin position="233"/>
        <end position="265"/>
    </location>
</feature>
<gene>
    <name evidence="11" type="primary">LOC107470697</name>
</gene>
<evidence type="ECO:0000259" key="9">
    <source>
        <dbReference type="PROSITE" id="PS50966"/>
    </source>
</evidence>
<evidence type="ECO:0000256" key="8">
    <source>
        <dbReference type="SAM" id="MobiDB-lite"/>
    </source>
</evidence>
<dbReference type="RefSeq" id="XP_015945594.1">
    <property type="nucleotide sequence ID" value="XM_016090108.1"/>
</dbReference>
<dbReference type="InterPro" id="IPR001207">
    <property type="entry name" value="Transposase_mutator"/>
</dbReference>
<keyword evidence="1" id="KW-0815">Transposition</keyword>
<reference evidence="10" key="1">
    <citation type="journal article" date="2016" name="Nat. Genet.">
        <title>The genome sequences of Arachis duranensis and Arachis ipaensis, the diploid ancestors of cultivated peanut.</title>
        <authorList>
            <person name="Bertioli D.J."/>
            <person name="Cannon S.B."/>
            <person name="Froenicke L."/>
            <person name="Huang G."/>
            <person name="Farmer A.D."/>
            <person name="Cannon E.K."/>
            <person name="Liu X."/>
            <person name="Gao D."/>
            <person name="Clevenger J."/>
            <person name="Dash S."/>
            <person name="Ren L."/>
            <person name="Moretzsohn M.C."/>
            <person name="Shirasawa K."/>
            <person name="Huang W."/>
            <person name="Vidigal B."/>
            <person name="Abernathy B."/>
            <person name="Chu Y."/>
            <person name="Niederhuth C.E."/>
            <person name="Umale P."/>
            <person name="Araujo A.C."/>
            <person name="Kozik A."/>
            <person name="Kim K.D."/>
            <person name="Burow M.D."/>
            <person name="Varshney R.K."/>
            <person name="Wang X."/>
            <person name="Zhang X."/>
            <person name="Barkley N."/>
            <person name="Guimaraes P.M."/>
            <person name="Isobe S."/>
            <person name="Guo B."/>
            <person name="Liao B."/>
            <person name="Stalker H.T."/>
            <person name="Schmitz R.J."/>
            <person name="Scheffler B.E."/>
            <person name="Leal-Bertioli S.C."/>
            <person name="Xun X."/>
            <person name="Jackson S.A."/>
            <person name="Michelmore R."/>
            <person name="Ozias-Akins P."/>
        </authorList>
    </citation>
    <scope>NUCLEOTIDE SEQUENCE [LARGE SCALE GENOMIC DNA]</scope>
    <source>
        <strain evidence="10">cv. V14167</strain>
    </source>
</reference>
<evidence type="ECO:0000313" key="10">
    <source>
        <dbReference type="Proteomes" id="UP000515211"/>
    </source>
</evidence>
<reference evidence="11" key="2">
    <citation type="submission" date="2025-08" db="UniProtKB">
        <authorList>
            <consortium name="RefSeq"/>
        </authorList>
    </citation>
    <scope>IDENTIFICATION</scope>
    <source>
        <tissue evidence="11">Whole plant</tissue>
    </source>
</reference>
<feature type="region of interest" description="Disordered" evidence="8">
    <location>
        <begin position="299"/>
        <end position="343"/>
    </location>
</feature>
<evidence type="ECO:0000313" key="11">
    <source>
        <dbReference type="RefSeq" id="XP_015945594.1"/>
    </source>
</evidence>
<proteinExistence type="predicted"/>
<name>A0A6P4C6R0_ARADU</name>
<keyword evidence="6" id="KW-0233">DNA recombination</keyword>
<dbReference type="OrthoDB" id="1418370at2759"/>
<evidence type="ECO:0000256" key="2">
    <source>
        <dbReference type="ARBA" id="ARBA00022723"/>
    </source>
</evidence>
<evidence type="ECO:0000256" key="3">
    <source>
        <dbReference type="ARBA" id="ARBA00022771"/>
    </source>
</evidence>
<dbReference type="PROSITE" id="PS50966">
    <property type="entry name" value="ZF_SWIM"/>
    <property type="match status" value="1"/>
</dbReference>
<evidence type="ECO:0000256" key="5">
    <source>
        <dbReference type="ARBA" id="ARBA00023125"/>
    </source>
</evidence>
<dbReference type="KEGG" id="adu:107470697"/>
<dbReference type="Proteomes" id="UP000515211">
    <property type="component" value="Chromosome 10"/>
</dbReference>
<dbReference type="PANTHER" id="PTHR31973">
    <property type="entry name" value="POLYPROTEIN, PUTATIVE-RELATED"/>
    <property type="match status" value="1"/>
</dbReference>
<dbReference type="GO" id="GO:0008270">
    <property type="term" value="F:zinc ion binding"/>
    <property type="evidence" value="ECO:0007669"/>
    <property type="project" value="UniProtKB-KW"/>
</dbReference>
<dbReference type="GO" id="GO:0003677">
    <property type="term" value="F:DNA binding"/>
    <property type="evidence" value="ECO:0007669"/>
    <property type="project" value="UniProtKB-KW"/>
</dbReference>